<reference evidence="2 3" key="1">
    <citation type="submission" date="2015-11" db="EMBL/GenBank/DDBJ databases">
        <title>Genomes and virulence difference between two physiological races of Phytophthora nicotianae.</title>
        <authorList>
            <person name="Liu H."/>
            <person name="Ma X."/>
            <person name="Yu H."/>
            <person name="Fang D."/>
            <person name="Li Y."/>
            <person name="Wang X."/>
            <person name="Wang W."/>
            <person name="Dong Y."/>
            <person name="Xiao B."/>
        </authorList>
    </citation>
    <scope>NUCLEOTIDE SEQUENCE [LARGE SCALE GENOMIC DNA]</scope>
    <source>
        <strain evidence="3">race 0</strain>
    </source>
</reference>
<dbReference type="OrthoDB" id="103543at2759"/>
<gene>
    <name evidence="2" type="ORF">AM587_10005700</name>
</gene>
<protein>
    <submittedName>
        <fullName evidence="2">Uncharacterized protein</fullName>
    </submittedName>
</protein>
<evidence type="ECO:0000313" key="3">
    <source>
        <dbReference type="Proteomes" id="UP000052943"/>
    </source>
</evidence>
<feature type="compositionally biased region" description="Basic residues" evidence="1">
    <location>
        <begin position="71"/>
        <end position="80"/>
    </location>
</feature>
<organism evidence="2 3">
    <name type="scientific">Phytophthora nicotianae</name>
    <name type="common">Potato buckeye rot agent</name>
    <name type="synonym">Phytophthora parasitica</name>
    <dbReference type="NCBI Taxonomy" id="4792"/>
    <lineage>
        <taxon>Eukaryota</taxon>
        <taxon>Sar</taxon>
        <taxon>Stramenopiles</taxon>
        <taxon>Oomycota</taxon>
        <taxon>Peronosporomycetes</taxon>
        <taxon>Peronosporales</taxon>
        <taxon>Peronosporaceae</taxon>
        <taxon>Phytophthora</taxon>
    </lineage>
</organism>
<sequence length="162" mass="18411">MPRPLDSSDSPSDSGSFLCERIQQFRQRMRSRCLEAHRASAAGSDDVSGLPCLLQSWRKRIEAMDDAEPQHRHRGHRRPRCPSTESDESPSPPSGCPFRGPRMLHPRLERQQAVCSLSGIWSGFTSSSPPPSPEIYAKPRRRPHPYSRCYAREEDDPRKSSE</sequence>
<dbReference type="AlphaFoldDB" id="A0A0W8DVG1"/>
<dbReference type="Proteomes" id="UP000052943">
    <property type="component" value="Unassembled WGS sequence"/>
</dbReference>
<feature type="compositionally biased region" description="Basic and acidic residues" evidence="1">
    <location>
        <begin position="150"/>
        <end position="162"/>
    </location>
</feature>
<comment type="caution">
    <text evidence="2">The sequence shown here is derived from an EMBL/GenBank/DDBJ whole genome shotgun (WGS) entry which is preliminary data.</text>
</comment>
<accession>A0A0W8DVG1</accession>
<feature type="region of interest" description="Disordered" evidence="1">
    <location>
        <begin position="120"/>
        <end position="162"/>
    </location>
</feature>
<feature type="region of interest" description="Disordered" evidence="1">
    <location>
        <begin position="63"/>
        <end position="103"/>
    </location>
</feature>
<name>A0A0W8DVG1_PHYNI</name>
<evidence type="ECO:0000256" key="1">
    <source>
        <dbReference type="SAM" id="MobiDB-lite"/>
    </source>
</evidence>
<proteinExistence type="predicted"/>
<evidence type="ECO:0000313" key="2">
    <source>
        <dbReference type="EMBL" id="KUG00400.1"/>
    </source>
</evidence>
<dbReference type="EMBL" id="LNFO01000685">
    <property type="protein sequence ID" value="KUG00400.1"/>
    <property type="molecule type" value="Genomic_DNA"/>
</dbReference>